<organism evidence="1 2">
    <name type="scientific">Thiomicrorhabdus heinhorstiae</name>
    <dbReference type="NCBI Taxonomy" id="2748010"/>
    <lineage>
        <taxon>Bacteria</taxon>
        <taxon>Pseudomonadati</taxon>
        <taxon>Pseudomonadota</taxon>
        <taxon>Gammaproteobacteria</taxon>
        <taxon>Thiotrichales</taxon>
        <taxon>Piscirickettsiaceae</taxon>
        <taxon>Thiomicrorhabdus</taxon>
    </lineage>
</organism>
<reference evidence="1 2" key="1">
    <citation type="submission" date="2020-11" db="EMBL/GenBank/DDBJ databases">
        <title>Sulfur oxidizing isolate from Hospital Hole Sinkhole.</title>
        <authorList>
            <person name="Scott K.M."/>
        </authorList>
    </citation>
    <scope>NUCLEOTIDE SEQUENCE [LARGE SCALE GENOMIC DNA]</scope>
    <source>
        <strain evidence="1 2">HH1</strain>
    </source>
</reference>
<protein>
    <submittedName>
        <fullName evidence="1">Uncharacterized protein</fullName>
    </submittedName>
</protein>
<dbReference type="RefSeq" id="WP_194947193.1">
    <property type="nucleotide sequence ID" value="NZ_JACBGI020000001.1"/>
</dbReference>
<evidence type="ECO:0000313" key="1">
    <source>
        <dbReference type="EMBL" id="MBF6056832.1"/>
    </source>
</evidence>
<name>A0ABS0BSJ2_9GAMM</name>
<gene>
    <name evidence="1" type="ORF">H8792_000575</name>
</gene>
<sequence>MLMKMRGRLKPNGYGFIGVFLSLLLLTFQVHAADFKEGETVFVGFPAADIGSDAFIIGTVVKVMSDGDYRISVSEYVHGHDYGLSCVPMLKEESVHGQESSLGNGWKAWTDTTNLDSSDLDYVVKAKDVMKLDYGKHYFIERYNLAIAFGRWESDAPMMTVDRLENAKREAKAIGLEALWPALDVAILDRQSFYGENSRPYYAFETIAPLNKLLSHIEALFKQEPQLYSLWKQKQRNWKAINESMRNLFLIHAIDKAIADAGNQLYEEGIERAGKDEIAALKAHLANLQRDK</sequence>
<dbReference type="EMBL" id="JACBGI020000001">
    <property type="protein sequence ID" value="MBF6056832.1"/>
    <property type="molecule type" value="Genomic_DNA"/>
</dbReference>
<keyword evidence="2" id="KW-1185">Reference proteome</keyword>
<accession>A0ABS0BSJ2</accession>
<proteinExistence type="predicted"/>
<dbReference type="Proteomes" id="UP001193680">
    <property type="component" value="Unassembled WGS sequence"/>
</dbReference>
<evidence type="ECO:0000313" key="2">
    <source>
        <dbReference type="Proteomes" id="UP001193680"/>
    </source>
</evidence>
<comment type="caution">
    <text evidence="1">The sequence shown here is derived from an EMBL/GenBank/DDBJ whole genome shotgun (WGS) entry which is preliminary data.</text>
</comment>